<name>A0A3P6T476_DIBLA</name>
<reference evidence="3 4" key="1">
    <citation type="submission" date="2018-11" db="EMBL/GenBank/DDBJ databases">
        <authorList>
            <consortium name="Pathogen Informatics"/>
        </authorList>
    </citation>
    <scope>NUCLEOTIDE SEQUENCE [LARGE SCALE GENOMIC DNA]</scope>
</reference>
<keyword evidence="2" id="KW-0812">Transmembrane</keyword>
<dbReference type="AlphaFoldDB" id="A0A3P6T476"/>
<evidence type="ECO:0000313" key="3">
    <source>
        <dbReference type="EMBL" id="VDK82762.1"/>
    </source>
</evidence>
<organism evidence="3 4">
    <name type="scientific">Dibothriocephalus latus</name>
    <name type="common">Fish tapeworm</name>
    <name type="synonym">Diphyllobothrium latum</name>
    <dbReference type="NCBI Taxonomy" id="60516"/>
    <lineage>
        <taxon>Eukaryota</taxon>
        <taxon>Metazoa</taxon>
        <taxon>Spiralia</taxon>
        <taxon>Lophotrochozoa</taxon>
        <taxon>Platyhelminthes</taxon>
        <taxon>Cestoda</taxon>
        <taxon>Eucestoda</taxon>
        <taxon>Diphyllobothriidea</taxon>
        <taxon>Diphyllobothriidae</taxon>
        <taxon>Dibothriocephalus</taxon>
    </lineage>
</organism>
<dbReference type="OrthoDB" id="443634at2759"/>
<keyword evidence="4" id="KW-1185">Reference proteome</keyword>
<accession>A0A3P6T476</accession>
<dbReference type="Proteomes" id="UP000281553">
    <property type="component" value="Unassembled WGS sequence"/>
</dbReference>
<keyword evidence="2" id="KW-1133">Transmembrane helix</keyword>
<gene>
    <name evidence="3" type="ORF">DILT_LOCUS3384</name>
</gene>
<feature type="region of interest" description="Disordered" evidence="1">
    <location>
        <begin position="183"/>
        <end position="215"/>
    </location>
</feature>
<evidence type="ECO:0000313" key="4">
    <source>
        <dbReference type="Proteomes" id="UP000281553"/>
    </source>
</evidence>
<dbReference type="Gene3D" id="3.30.60.270">
    <property type="match status" value="1"/>
</dbReference>
<feature type="transmembrane region" description="Helical" evidence="2">
    <location>
        <begin position="75"/>
        <end position="95"/>
    </location>
</feature>
<sequence length="215" mass="24190">MGSTECVPNPHAPDLDVCELTEDDRDRLHELGYRRIPGDRCTGGWEPPRRNQTITRKLLNCPSKLDTYLSVGSKVVGIFVALTVAVLFVLFLLRWRFRDCHTRRHTSICPIDCKRLMRWPRKANVFHHISNGDGLANEGIATISFSRPPTATLVDMNSTFTEASVRASPKPGMMTSVLQQMSLRSKRKAEDKRGLLGEENMPGMLTPPEDNEGPF</sequence>
<protein>
    <submittedName>
        <fullName evidence="3">Uncharacterized protein</fullName>
    </submittedName>
</protein>
<proteinExistence type="predicted"/>
<dbReference type="EMBL" id="UYRU01043573">
    <property type="protein sequence ID" value="VDK82762.1"/>
    <property type="molecule type" value="Genomic_DNA"/>
</dbReference>
<evidence type="ECO:0000256" key="1">
    <source>
        <dbReference type="SAM" id="MobiDB-lite"/>
    </source>
</evidence>
<keyword evidence="2" id="KW-0472">Membrane</keyword>
<evidence type="ECO:0000256" key="2">
    <source>
        <dbReference type="SAM" id="Phobius"/>
    </source>
</evidence>